<dbReference type="Proteomes" id="UP000241167">
    <property type="component" value="Unassembled WGS sequence"/>
</dbReference>
<name>A0A2P7QZN4_9SPHN</name>
<comment type="caution">
    <text evidence="1">The sequence shown here is derived from an EMBL/GenBank/DDBJ whole genome shotgun (WGS) entry which is preliminary data.</text>
</comment>
<gene>
    <name evidence="1" type="ORF">C7I55_03430</name>
</gene>
<protein>
    <submittedName>
        <fullName evidence="1">Uncharacterized protein</fullName>
    </submittedName>
</protein>
<evidence type="ECO:0000313" key="1">
    <source>
        <dbReference type="EMBL" id="PSJ43424.1"/>
    </source>
</evidence>
<organism evidence="1 2">
    <name type="scientific">Allosphingosinicella deserti</name>
    <dbReference type="NCBI Taxonomy" id="2116704"/>
    <lineage>
        <taxon>Bacteria</taxon>
        <taxon>Pseudomonadati</taxon>
        <taxon>Pseudomonadota</taxon>
        <taxon>Alphaproteobacteria</taxon>
        <taxon>Sphingomonadales</taxon>
        <taxon>Sphingomonadaceae</taxon>
        <taxon>Allosphingosinicella</taxon>
    </lineage>
</organism>
<dbReference type="AlphaFoldDB" id="A0A2P7QZN4"/>
<proteinExistence type="predicted"/>
<dbReference type="EMBL" id="PXYI01000001">
    <property type="protein sequence ID" value="PSJ43424.1"/>
    <property type="molecule type" value="Genomic_DNA"/>
</dbReference>
<reference evidence="1 2" key="1">
    <citation type="submission" date="2018-03" db="EMBL/GenBank/DDBJ databases">
        <title>The draft genome of Sphingosinicella sp. GL-C-18.</title>
        <authorList>
            <person name="Liu L."/>
            <person name="Li L."/>
            <person name="Liang L."/>
            <person name="Zhang X."/>
            <person name="Wang T."/>
        </authorList>
    </citation>
    <scope>NUCLEOTIDE SEQUENCE [LARGE SCALE GENOMIC DNA]</scope>
    <source>
        <strain evidence="1 2">GL-C-18</strain>
    </source>
</reference>
<keyword evidence="2" id="KW-1185">Reference proteome</keyword>
<sequence>MDLQQGAAGAVTPHSRDLDPLELAAASIGASDGAEALASRNGLLGTLRRLFAIGLPAPLSNPQLEAIRRLAIVARAGKAAAVRIEVNGAIAAGLTRTKVREVLRLHAPARHGNGAA</sequence>
<accession>A0A2P7QZN4</accession>
<evidence type="ECO:0000313" key="2">
    <source>
        <dbReference type="Proteomes" id="UP000241167"/>
    </source>
</evidence>